<keyword evidence="2 7" id="KW-0813">Transport</keyword>
<reference evidence="9 10" key="1">
    <citation type="submission" date="2024-06" db="EMBL/GenBank/DDBJ databases">
        <title>Genomic Encyclopedia of Type Strains, Phase IV (KMG-IV): sequencing the most valuable type-strain genomes for metagenomic binning, comparative biology and taxonomic classification.</title>
        <authorList>
            <person name="Goeker M."/>
        </authorList>
    </citation>
    <scope>NUCLEOTIDE SEQUENCE [LARGE SCALE GENOMIC DNA]</scope>
    <source>
        <strain evidence="9 10">DSM 27865</strain>
    </source>
</reference>
<sequence>MSVLASSDRAAAWRPPTLFGTRLKRAVFWGCVIVYLVWSLTTIDIDFARAVAGLPRALDIITRMFPPNFERWPLLVTGMLESVQIAIAASIVGIVLSIPLGICAARNLAPKPLYLAARGLIVVGRTFHEVVIAIFFVKLFGFGPIAGLLTLAFASAIFLGKMLAEDIENMKEGPVEAVRATGASFWQVVFYAVTPQVLVKTLGVIIYRLDANLRHSTVIGIVGAGGIGQTLSASFSRYDFDFSSAILLTIAAMVALGEWFSDWVRRKLR</sequence>
<dbReference type="InterPro" id="IPR035906">
    <property type="entry name" value="MetI-like_sf"/>
</dbReference>
<feature type="transmembrane region" description="Helical" evidence="7">
    <location>
        <begin position="83"/>
        <end position="103"/>
    </location>
</feature>
<keyword evidence="4 7" id="KW-0812">Transmembrane</keyword>
<proteinExistence type="inferred from homology"/>
<keyword evidence="10" id="KW-1185">Reference proteome</keyword>
<dbReference type="EMBL" id="JBEPML010000005">
    <property type="protein sequence ID" value="MET3791691.1"/>
    <property type="molecule type" value="Genomic_DNA"/>
</dbReference>
<feature type="domain" description="ABC transmembrane type-1" evidence="8">
    <location>
        <begin position="79"/>
        <end position="261"/>
    </location>
</feature>
<dbReference type="PANTHER" id="PTHR30043">
    <property type="entry name" value="PHOSPHONATES TRANSPORT SYSTEM PERMEASE PROTEIN"/>
    <property type="match status" value="1"/>
</dbReference>
<feature type="transmembrane region" description="Helical" evidence="7">
    <location>
        <begin position="26"/>
        <end position="45"/>
    </location>
</feature>
<comment type="similarity">
    <text evidence="7">Belongs to the binding-protein-dependent transport system permease family.</text>
</comment>
<gene>
    <name evidence="9" type="ORF">ABID37_001899</name>
</gene>
<dbReference type="Gene3D" id="1.10.3720.10">
    <property type="entry name" value="MetI-like"/>
    <property type="match status" value="1"/>
</dbReference>
<keyword evidence="3" id="KW-1003">Cell membrane</keyword>
<evidence type="ECO:0000259" key="8">
    <source>
        <dbReference type="PROSITE" id="PS50928"/>
    </source>
</evidence>
<dbReference type="PROSITE" id="PS50928">
    <property type="entry name" value="ABC_TM1"/>
    <property type="match status" value="1"/>
</dbReference>
<evidence type="ECO:0000313" key="9">
    <source>
        <dbReference type="EMBL" id="MET3791691.1"/>
    </source>
</evidence>
<evidence type="ECO:0000256" key="5">
    <source>
        <dbReference type="ARBA" id="ARBA00022989"/>
    </source>
</evidence>
<evidence type="ECO:0000256" key="2">
    <source>
        <dbReference type="ARBA" id="ARBA00022448"/>
    </source>
</evidence>
<dbReference type="Proteomes" id="UP001549076">
    <property type="component" value="Unassembled WGS sequence"/>
</dbReference>
<keyword evidence="6 7" id="KW-0472">Membrane</keyword>
<dbReference type="RefSeq" id="WP_354194015.1">
    <property type="nucleotide sequence ID" value="NZ_JBEPML010000005.1"/>
</dbReference>
<evidence type="ECO:0000256" key="1">
    <source>
        <dbReference type="ARBA" id="ARBA00004651"/>
    </source>
</evidence>
<protein>
    <submittedName>
        <fullName evidence="9">Phosphonate transport system permease protein</fullName>
    </submittedName>
</protein>
<organism evidence="9 10">
    <name type="scientific">Aquamicrobium terrae</name>
    <dbReference type="NCBI Taxonomy" id="1324945"/>
    <lineage>
        <taxon>Bacteria</taxon>
        <taxon>Pseudomonadati</taxon>
        <taxon>Pseudomonadota</taxon>
        <taxon>Alphaproteobacteria</taxon>
        <taxon>Hyphomicrobiales</taxon>
        <taxon>Phyllobacteriaceae</taxon>
        <taxon>Aquamicrobium</taxon>
    </lineage>
</organism>
<dbReference type="InterPro" id="IPR005769">
    <property type="entry name" value="PhnE/PtxC"/>
</dbReference>
<comment type="subcellular location">
    <subcellularLocation>
        <location evidence="1 7">Cell membrane</location>
        <topology evidence="1 7">Multi-pass membrane protein</topology>
    </subcellularLocation>
</comment>
<feature type="transmembrane region" description="Helical" evidence="7">
    <location>
        <begin position="242"/>
        <end position="260"/>
    </location>
</feature>
<keyword evidence="5 7" id="KW-1133">Transmembrane helix</keyword>
<feature type="transmembrane region" description="Helical" evidence="7">
    <location>
        <begin position="142"/>
        <end position="164"/>
    </location>
</feature>
<dbReference type="PANTHER" id="PTHR30043:SF1">
    <property type="entry name" value="ABC TRANSPORT SYSTEM PERMEASE PROTEIN P69"/>
    <property type="match status" value="1"/>
</dbReference>
<dbReference type="NCBIfam" id="TIGR01097">
    <property type="entry name" value="PhnE"/>
    <property type="match status" value="1"/>
</dbReference>
<feature type="transmembrane region" description="Helical" evidence="7">
    <location>
        <begin position="185"/>
        <end position="207"/>
    </location>
</feature>
<comment type="caution">
    <text evidence="9">The sequence shown here is derived from an EMBL/GenBank/DDBJ whole genome shotgun (WGS) entry which is preliminary data.</text>
</comment>
<evidence type="ECO:0000256" key="6">
    <source>
        <dbReference type="ARBA" id="ARBA00023136"/>
    </source>
</evidence>
<evidence type="ECO:0000313" key="10">
    <source>
        <dbReference type="Proteomes" id="UP001549076"/>
    </source>
</evidence>
<evidence type="ECO:0000256" key="7">
    <source>
        <dbReference type="RuleBase" id="RU363032"/>
    </source>
</evidence>
<dbReference type="InterPro" id="IPR000515">
    <property type="entry name" value="MetI-like"/>
</dbReference>
<evidence type="ECO:0000256" key="3">
    <source>
        <dbReference type="ARBA" id="ARBA00022475"/>
    </source>
</evidence>
<name>A0ABV2MY44_9HYPH</name>
<dbReference type="CDD" id="cd06261">
    <property type="entry name" value="TM_PBP2"/>
    <property type="match status" value="1"/>
</dbReference>
<accession>A0ABV2MY44</accession>
<dbReference type="SUPFAM" id="SSF161098">
    <property type="entry name" value="MetI-like"/>
    <property type="match status" value="1"/>
</dbReference>
<dbReference type="Pfam" id="PF00528">
    <property type="entry name" value="BPD_transp_1"/>
    <property type="match status" value="1"/>
</dbReference>
<evidence type="ECO:0000256" key="4">
    <source>
        <dbReference type="ARBA" id="ARBA00022692"/>
    </source>
</evidence>